<organism evidence="2 3">
    <name type="scientific">Mycobacterium parmense</name>
    <dbReference type="NCBI Taxonomy" id="185642"/>
    <lineage>
        <taxon>Bacteria</taxon>
        <taxon>Bacillati</taxon>
        <taxon>Actinomycetota</taxon>
        <taxon>Actinomycetes</taxon>
        <taxon>Mycobacteriales</taxon>
        <taxon>Mycobacteriaceae</taxon>
        <taxon>Mycobacterium</taxon>
        <taxon>Mycobacterium simiae complex</taxon>
    </lineage>
</organism>
<reference evidence="2 3" key="1">
    <citation type="journal article" date="2019" name="Emerg. Microbes Infect.">
        <title>Comprehensive subspecies identification of 175 nontuberculous mycobacteria species based on 7547 genomic profiles.</title>
        <authorList>
            <person name="Matsumoto Y."/>
            <person name="Kinjo T."/>
            <person name="Motooka D."/>
            <person name="Nabeya D."/>
            <person name="Jung N."/>
            <person name="Uechi K."/>
            <person name="Horii T."/>
            <person name="Iida T."/>
            <person name="Fujita J."/>
            <person name="Nakamura S."/>
        </authorList>
    </citation>
    <scope>NUCLEOTIDE SEQUENCE [LARGE SCALE GENOMIC DNA]</scope>
    <source>
        <strain evidence="2 3">JCM 14742</strain>
    </source>
</reference>
<accession>A0A7I7YQ95</accession>
<sequence length="120" mass="13014">MMVGLAIATMVESTMIMKKPIIIAHSAFHGFCECGEFPARKPRSLPTRGEADPAGRVSPADRGIAVVNFPPRFHSRRRRPARNAPAWTVRGSGRQRRPDCIITGEANRRAADDPPGGALA</sequence>
<dbReference type="Proteomes" id="UP000467105">
    <property type="component" value="Chromosome"/>
</dbReference>
<proteinExistence type="predicted"/>
<evidence type="ECO:0000313" key="3">
    <source>
        <dbReference type="Proteomes" id="UP000467105"/>
    </source>
</evidence>
<keyword evidence="3" id="KW-1185">Reference proteome</keyword>
<dbReference type="AlphaFoldDB" id="A0A7I7YQ95"/>
<evidence type="ECO:0000256" key="1">
    <source>
        <dbReference type="SAM" id="MobiDB-lite"/>
    </source>
</evidence>
<evidence type="ECO:0000313" key="2">
    <source>
        <dbReference type="EMBL" id="BBZ42931.1"/>
    </source>
</evidence>
<name>A0A7I7YQ95_9MYCO</name>
<gene>
    <name evidence="2" type="ORF">MPRM_02120</name>
</gene>
<dbReference type="EMBL" id="AP022614">
    <property type="protein sequence ID" value="BBZ42931.1"/>
    <property type="molecule type" value="Genomic_DNA"/>
</dbReference>
<protein>
    <submittedName>
        <fullName evidence="2">Uncharacterized protein</fullName>
    </submittedName>
</protein>
<feature type="region of interest" description="Disordered" evidence="1">
    <location>
        <begin position="70"/>
        <end position="120"/>
    </location>
</feature>